<sequence>MMFRTLLAILRTIMSRKAKKAKSKPNKHPKGPVINIIFYALLPDL</sequence>
<accession>G5STB2</accession>
<comment type="caution">
    <text evidence="1">The sequence shown here is derived from an EMBL/GenBank/DDBJ whole genome shotgun (WGS) entry which is preliminary data.</text>
</comment>
<protein>
    <submittedName>
        <fullName evidence="1">Uncharacterized protein</fullName>
    </submittedName>
</protein>
<name>G5STB2_9BACT</name>
<dbReference type="EMBL" id="AFFY01000038">
    <property type="protein sequence ID" value="EHG99486.1"/>
    <property type="molecule type" value="Genomic_DNA"/>
</dbReference>
<dbReference type="AlphaFoldDB" id="G5STB2"/>
<keyword evidence="2" id="KW-1185">Reference proteome</keyword>
<organism evidence="1 2">
    <name type="scientific">Paraprevotella clara YIT 11840</name>
    <dbReference type="NCBI Taxonomy" id="762968"/>
    <lineage>
        <taxon>Bacteria</taxon>
        <taxon>Pseudomonadati</taxon>
        <taxon>Bacteroidota</taxon>
        <taxon>Bacteroidia</taxon>
        <taxon>Bacteroidales</taxon>
        <taxon>Prevotellaceae</taxon>
        <taxon>Paraprevotella</taxon>
    </lineage>
</organism>
<dbReference type="Proteomes" id="UP000003598">
    <property type="component" value="Unassembled WGS sequence"/>
</dbReference>
<proteinExistence type="predicted"/>
<evidence type="ECO:0000313" key="2">
    <source>
        <dbReference type="Proteomes" id="UP000003598"/>
    </source>
</evidence>
<evidence type="ECO:0000313" key="1">
    <source>
        <dbReference type="EMBL" id="EHG99486.1"/>
    </source>
</evidence>
<gene>
    <name evidence="1" type="ORF">HMPREF9441_02615</name>
</gene>
<reference evidence="1 2" key="1">
    <citation type="submission" date="2011-03" db="EMBL/GenBank/DDBJ databases">
        <authorList>
            <person name="Weinstock G."/>
            <person name="Sodergren E."/>
            <person name="Clifton S."/>
            <person name="Fulton L."/>
            <person name="Fulton B."/>
            <person name="Courtney L."/>
            <person name="Fronick C."/>
            <person name="Harrison M."/>
            <person name="Strong C."/>
            <person name="Farmer C."/>
            <person name="Delahaunty K."/>
            <person name="Markovic C."/>
            <person name="Hall O."/>
            <person name="Minx P."/>
            <person name="Tomlinson C."/>
            <person name="Mitreva M."/>
            <person name="Hou S."/>
            <person name="Chen J."/>
            <person name="Wollam A."/>
            <person name="Pepin K.H."/>
            <person name="Johnson M."/>
            <person name="Bhonagiri V."/>
            <person name="Zhang X."/>
            <person name="Suruliraj S."/>
            <person name="Warren W."/>
            <person name="Chinwalla A."/>
            <person name="Mardis E.R."/>
            <person name="Wilson R.K."/>
        </authorList>
    </citation>
    <scope>NUCLEOTIDE SEQUENCE [LARGE SCALE GENOMIC DNA]</scope>
    <source>
        <strain evidence="1 2">YIT 11840</strain>
    </source>
</reference>
<dbReference type="HOGENOM" id="CLU_3237258_0_0_10"/>